<organism evidence="1">
    <name type="scientific">marine metagenome</name>
    <dbReference type="NCBI Taxonomy" id="408172"/>
    <lineage>
        <taxon>unclassified sequences</taxon>
        <taxon>metagenomes</taxon>
        <taxon>ecological metagenomes</taxon>
    </lineage>
</organism>
<dbReference type="SUPFAM" id="SSF89433">
    <property type="entry name" value="Baseplate structural protein gp8"/>
    <property type="match status" value="2"/>
</dbReference>
<dbReference type="AlphaFoldDB" id="A0A381W836"/>
<reference evidence="1" key="1">
    <citation type="submission" date="2018-05" db="EMBL/GenBank/DDBJ databases">
        <authorList>
            <person name="Lanie J.A."/>
            <person name="Ng W.-L."/>
            <person name="Kazmierczak K.M."/>
            <person name="Andrzejewski T.M."/>
            <person name="Davidsen T.M."/>
            <person name="Wayne K.J."/>
            <person name="Tettelin H."/>
            <person name="Glass J.I."/>
            <person name="Rusch D."/>
            <person name="Podicherti R."/>
            <person name="Tsui H.-C.T."/>
            <person name="Winkler M.E."/>
        </authorList>
    </citation>
    <scope>NUCLEOTIDE SEQUENCE</scope>
</reference>
<evidence type="ECO:0000313" key="1">
    <source>
        <dbReference type="EMBL" id="SVA48117.1"/>
    </source>
</evidence>
<dbReference type="Gene3D" id="2.170.290.10">
    <property type="entry name" value="baseplate structural protein gp8, domain 2"/>
    <property type="match status" value="1"/>
</dbReference>
<dbReference type="InterPro" id="IPR036327">
    <property type="entry name" value="Gp8_sf"/>
</dbReference>
<sequence length="449" mass="47833">MSAIIHNSFRKYNADNFITSIGTNKVYLMIGKITPWSGISVGEYIEETPSDTAIPIPLDTTIAPSIHHADMIAAKLVPLSSVSHVIKRVNWTTGTEYVEYDHLLDDIIDEDFFVFTTAFRVYKCISNYGGALSTVEPTGVSTDIIETADHYRWKFMFEVPQGEVLKFVTSDWIPVKTLLIDDQTDQWDVQDGAVHGSLVHIDVTDGGTGYKSNVGTALTGTANTITLDSTETTEDYYVGLTVFIREGTGANQIRTITAYDGAQKIATVDSDWTSGQVPNNTSDYSVTPAVSVATTGGTGTGATARVSSVDADNGGVIKKIAMISVGSGYSKATATVDAGGGTGAIITPKISPQGGHGSNPVAELGGAFVMLNARLIGYEGADFPVGPSGQFRKVHLLSNPEAGGSLATATTYNALEMDDGTGQMIYTEFRTPINRASDSTEDIKLVVEF</sequence>
<gene>
    <name evidence="1" type="ORF">METZ01_LOCUS100971</name>
</gene>
<evidence type="ECO:0008006" key="2">
    <source>
        <dbReference type="Google" id="ProtNLM"/>
    </source>
</evidence>
<name>A0A381W836_9ZZZZ</name>
<dbReference type="EMBL" id="UINC01010851">
    <property type="protein sequence ID" value="SVA48117.1"/>
    <property type="molecule type" value="Genomic_DNA"/>
</dbReference>
<protein>
    <recommendedName>
        <fullName evidence="2">Bacteriophage T4 Gp8 domain-containing protein</fullName>
    </recommendedName>
</protein>
<accession>A0A381W836</accession>
<proteinExistence type="predicted"/>
<dbReference type="Gene3D" id="2.60.340.10">
    <property type="entry name" value="baseplate structural protein gp8, domain 1"/>
    <property type="match status" value="2"/>
</dbReference>